<accession>A0A0D1ZAC0</accession>
<dbReference type="Proteomes" id="UP000054466">
    <property type="component" value="Unassembled WGS sequence"/>
</dbReference>
<feature type="compositionally biased region" description="Pro residues" evidence="3">
    <location>
        <begin position="254"/>
        <end position="263"/>
    </location>
</feature>
<dbReference type="GO" id="GO:0032259">
    <property type="term" value="P:methylation"/>
    <property type="evidence" value="ECO:0007669"/>
    <property type="project" value="UniProtKB-KW"/>
</dbReference>
<evidence type="ECO:0000313" key="5">
    <source>
        <dbReference type="EMBL" id="KIW24641.1"/>
    </source>
</evidence>
<dbReference type="PROSITE" id="PS51685">
    <property type="entry name" value="SAM_MT_ERG6_SMT"/>
    <property type="match status" value="1"/>
</dbReference>
<dbReference type="InterPro" id="IPR013705">
    <property type="entry name" value="Sterol_MeTrfase_C"/>
</dbReference>
<evidence type="ECO:0000259" key="4">
    <source>
        <dbReference type="PROSITE" id="PS51685"/>
    </source>
</evidence>
<feature type="domain" description="SAM-dependent methyltransferase Erg6/SMT-type" evidence="4">
    <location>
        <begin position="1"/>
        <end position="175"/>
    </location>
</feature>
<protein>
    <recommendedName>
        <fullName evidence="4">SAM-dependent methyltransferase Erg6/SMT-type domain-containing protein</fullName>
    </recommendedName>
</protein>
<evidence type="ECO:0000313" key="6">
    <source>
        <dbReference type="Proteomes" id="UP000054466"/>
    </source>
</evidence>
<keyword evidence="2" id="KW-0949">S-adenosyl-L-methionine</keyword>
<comment type="similarity">
    <text evidence="2">Belongs to the class I-like SAM-binding methyltransferase superfamily. Erg6/SMT family.</text>
</comment>
<dbReference type="PANTHER" id="PTHR44068:SF4">
    <property type="entry name" value="S-ADENOSYL-METHIONINE-STEROL-C-METHYLTRANSFERAS (AFU_ORTHOLOGUE AFUA_4G09190)"/>
    <property type="match status" value="1"/>
</dbReference>
<keyword evidence="6" id="KW-1185">Reference proteome</keyword>
<dbReference type="Pfam" id="PF08498">
    <property type="entry name" value="Sterol_MT_C"/>
    <property type="match status" value="1"/>
</dbReference>
<dbReference type="GO" id="GO:0005783">
    <property type="term" value="C:endoplasmic reticulum"/>
    <property type="evidence" value="ECO:0007669"/>
    <property type="project" value="TreeGrafter"/>
</dbReference>
<dbReference type="GeneID" id="27349539"/>
<gene>
    <name evidence="5" type="ORF">PV07_10345</name>
</gene>
<reference evidence="5 6" key="1">
    <citation type="submission" date="2015-01" db="EMBL/GenBank/DDBJ databases">
        <title>The Genome Sequence of Cladophialophora immunda CBS83496.</title>
        <authorList>
            <consortium name="The Broad Institute Genomics Platform"/>
            <person name="Cuomo C."/>
            <person name="de Hoog S."/>
            <person name="Gorbushina A."/>
            <person name="Stielow B."/>
            <person name="Teixiera M."/>
            <person name="Abouelleil A."/>
            <person name="Chapman S.B."/>
            <person name="Priest M."/>
            <person name="Young S.K."/>
            <person name="Wortman J."/>
            <person name="Nusbaum C."/>
            <person name="Birren B."/>
        </authorList>
    </citation>
    <scope>NUCLEOTIDE SEQUENCE [LARGE SCALE GENOMIC DNA]</scope>
    <source>
        <strain evidence="5 6">CBS 83496</strain>
    </source>
</reference>
<dbReference type="GO" id="GO:0003838">
    <property type="term" value="F:sterol 24-C-methyltransferase activity"/>
    <property type="evidence" value="ECO:0007669"/>
    <property type="project" value="TreeGrafter"/>
</dbReference>
<dbReference type="SUPFAM" id="SSF53335">
    <property type="entry name" value="S-adenosyl-L-methionine-dependent methyltransferases"/>
    <property type="match status" value="1"/>
</dbReference>
<feature type="compositionally biased region" description="Low complexity" evidence="3">
    <location>
        <begin position="228"/>
        <end position="253"/>
    </location>
</feature>
<proteinExistence type="inferred from homology"/>
<dbReference type="GO" id="GO:0006696">
    <property type="term" value="P:ergosterol biosynthetic process"/>
    <property type="evidence" value="ECO:0007669"/>
    <property type="project" value="TreeGrafter"/>
</dbReference>
<dbReference type="CDD" id="cd02440">
    <property type="entry name" value="AdoMet_MTases"/>
    <property type="match status" value="1"/>
</dbReference>
<dbReference type="PANTHER" id="PTHR44068">
    <property type="entry name" value="ZGC:194242"/>
    <property type="match status" value="1"/>
</dbReference>
<dbReference type="STRING" id="569365.A0A0D1ZAC0"/>
<organism evidence="5 6">
    <name type="scientific">Cladophialophora immunda</name>
    <dbReference type="NCBI Taxonomy" id="569365"/>
    <lineage>
        <taxon>Eukaryota</taxon>
        <taxon>Fungi</taxon>
        <taxon>Dikarya</taxon>
        <taxon>Ascomycota</taxon>
        <taxon>Pezizomycotina</taxon>
        <taxon>Eurotiomycetes</taxon>
        <taxon>Chaetothyriomycetidae</taxon>
        <taxon>Chaetothyriales</taxon>
        <taxon>Herpotrichiellaceae</taxon>
        <taxon>Cladophialophora</taxon>
    </lineage>
</organism>
<dbReference type="VEuPathDB" id="FungiDB:PV07_10345"/>
<evidence type="ECO:0000256" key="1">
    <source>
        <dbReference type="ARBA" id="ARBA00022679"/>
    </source>
</evidence>
<dbReference type="RefSeq" id="XP_016244857.1">
    <property type="nucleotide sequence ID" value="XM_016397666.1"/>
</dbReference>
<feature type="region of interest" description="Disordered" evidence="3">
    <location>
        <begin position="193"/>
        <end position="263"/>
    </location>
</feature>
<keyword evidence="1 2" id="KW-0808">Transferase</keyword>
<name>A0A0D1ZAC0_9EURO</name>
<keyword evidence="2" id="KW-0489">Methyltransferase</keyword>
<dbReference type="Pfam" id="PF13649">
    <property type="entry name" value="Methyltransf_25"/>
    <property type="match status" value="1"/>
</dbReference>
<dbReference type="HOGENOM" id="CLU_039068_5_3_1"/>
<dbReference type="EMBL" id="KN847045">
    <property type="protein sequence ID" value="KIW24641.1"/>
    <property type="molecule type" value="Genomic_DNA"/>
</dbReference>
<evidence type="ECO:0000256" key="2">
    <source>
        <dbReference type="PROSITE-ProRule" id="PRU01022"/>
    </source>
</evidence>
<dbReference type="AlphaFoldDB" id="A0A0D1ZAC0"/>
<dbReference type="OrthoDB" id="540004at2759"/>
<evidence type="ECO:0000256" key="3">
    <source>
        <dbReference type="SAM" id="MobiDB-lite"/>
    </source>
</evidence>
<sequence>MAFYEHRLAFLMNLKPHMKVLDVGCGIGGPAREIAKFVGCEVVGVSINQGQIDRAIYLTRLEGLQDRCTFVRGDFLDLPFAPASFDAAYSIEATVHSPSLLQVYSGIARVLKPGAVFGLSEWVLTPKYNPDNKRHVGIRNRVERGNGLSNLHTSDQAREAVTGAGFEILHEEDFAAHFNYAKRLVEDSAAAAAAAGKRTPRMKRRSSVEGQETAARQDPPAPPFGHQSPVLVPFESSSPSSSSGDEPPLVSLRPAPPSTTPLPHPLPIPPTIYRAWYWPLLGATQLATTWMDYWTAWKMSKWPRRLGYWMVWAGERVGLWDQGVTDAMTTLAYCVDSAAEAGREEIFSPCWWFIGRKVGVKTAGTRIEMDGSVPISGQVKVDKPGKT</sequence>
<dbReference type="Gene3D" id="3.40.50.150">
    <property type="entry name" value="Vaccinia Virus protein VP39"/>
    <property type="match status" value="1"/>
</dbReference>
<dbReference type="InterPro" id="IPR029063">
    <property type="entry name" value="SAM-dependent_MTases_sf"/>
</dbReference>
<dbReference type="InterPro" id="IPR030384">
    <property type="entry name" value="MeTrfase_SMT"/>
</dbReference>
<dbReference type="InterPro" id="IPR041698">
    <property type="entry name" value="Methyltransf_25"/>
</dbReference>
<dbReference type="InterPro" id="IPR050447">
    <property type="entry name" value="Erg6_SMT_methyltransf"/>
</dbReference>